<dbReference type="Gene3D" id="3.40.50.300">
    <property type="entry name" value="P-loop containing nucleotide triphosphate hydrolases"/>
    <property type="match status" value="1"/>
</dbReference>
<dbReference type="Pfam" id="PF13424">
    <property type="entry name" value="TPR_12"/>
    <property type="match status" value="3"/>
</dbReference>
<keyword evidence="3" id="KW-1185">Reference proteome</keyword>
<dbReference type="Pfam" id="PF06985">
    <property type="entry name" value="HET"/>
    <property type="match status" value="1"/>
</dbReference>
<dbReference type="GO" id="GO:0043531">
    <property type="term" value="F:ADP binding"/>
    <property type="evidence" value="ECO:0007669"/>
    <property type="project" value="InterPro"/>
</dbReference>
<dbReference type="SUPFAM" id="SSF48452">
    <property type="entry name" value="TPR-like"/>
    <property type="match status" value="2"/>
</dbReference>
<dbReference type="InterPro" id="IPR011990">
    <property type="entry name" value="TPR-like_helical_dom_sf"/>
</dbReference>
<accession>A0A0D2E8C7</accession>
<evidence type="ECO:0000313" key="3">
    <source>
        <dbReference type="Proteomes" id="UP000054266"/>
    </source>
</evidence>
<dbReference type="Gene3D" id="1.25.40.10">
    <property type="entry name" value="Tetratricopeptide repeat domain"/>
    <property type="match status" value="2"/>
</dbReference>
<dbReference type="EMBL" id="KN846957">
    <property type="protein sequence ID" value="KIW70532.1"/>
    <property type="molecule type" value="Genomic_DNA"/>
</dbReference>
<evidence type="ECO:0000313" key="2">
    <source>
        <dbReference type="EMBL" id="KIW70532.1"/>
    </source>
</evidence>
<feature type="domain" description="Heterokaryon incompatibility" evidence="1">
    <location>
        <begin position="25"/>
        <end position="113"/>
    </location>
</feature>
<dbReference type="Pfam" id="PF13374">
    <property type="entry name" value="TPR_10"/>
    <property type="match status" value="3"/>
</dbReference>
<dbReference type="STRING" id="5601.A0A0D2E8C7"/>
<reference evidence="2 3" key="1">
    <citation type="submission" date="2015-01" db="EMBL/GenBank/DDBJ databases">
        <title>The Genome Sequence of Capronia semiimmersa CBS27337.</title>
        <authorList>
            <consortium name="The Broad Institute Genomics Platform"/>
            <person name="Cuomo C."/>
            <person name="de Hoog S."/>
            <person name="Gorbushina A."/>
            <person name="Stielow B."/>
            <person name="Teixiera M."/>
            <person name="Abouelleil A."/>
            <person name="Chapman S.B."/>
            <person name="Priest M."/>
            <person name="Young S.K."/>
            <person name="Wortman J."/>
            <person name="Nusbaum C."/>
            <person name="Birren B."/>
        </authorList>
    </citation>
    <scope>NUCLEOTIDE SEQUENCE [LARGE SCALE GENOMIC DNA]</scope>
    <source>
        <strain evidence="2 3">CBS 27337</strain>
    </source>
</reference>
<protein>
    <recommendedName>
        <fullName evidence="1">Heterokaryon incompatibility domain-containing protein</fullName>
    </recommendedName>
</protein>
<dbReference type="InterPro" id="IPR010730">
    <property type="entry name" value="HET"/>
</dbReference>
<dbReference type="InterPro" id="IPR027417">
    <property type="entry name" value="P-loop_NTPase"/>
</dbReference>
<dbReference type="SMART" id="SM00028">
    <property type="entry name" value="TPR"/>
    <property type="match status" value="9"/>
</dbReference>
<gene>
    <name evidence="2" type="ORF">PV04_02794</name>
</gene>
<dbReference type="Proteomes" id="UP000054266">
    <property type="component" value="Unassembled WGS sequence"/>
</dbReference>
<proteinExistence type="predicted"/>
<dbReference type="InterPro" id="IPR019734">
    <property type="entry name" value="TPR_rpt"/>
</dbReference>
<dbReference type="SUPFAM" id="SSF52540">
    <property type="entry name" value="P-loop containing nucleoside triphosphate hydrolases"/>
    <property type="match status" value="1"/>
</dbReference>
<dbReference type="PANTHER" id="PTHR10622">
    <property type="entry name" value="HET DOMAIN-CONTAINING PROTEIN"/>
    <property type="match status" value="1"/>
</dbReference>
<dbReference type="PANTHER" id="PTHR10622:SF10">
    <property type="entry name" value="HET DOMAIN-CONTAINING PROTEIN"/>
    <property type="match status" value="1"/>
</dbReference>
<dbReference type="AlphaFoldDB" id="A0A0D2E8C7"/>
<organism evidence="2 3">
    <name type="scientific">Phialophora macrospora</name>
    <dbReference type="NCBI Taxonomy" id="1851006"/>
    <lineage>
        <taxon>Eukaryota</taxon>
        <taxon>Fungi</taxon>
        <taxon>Dikarya</taxon>
        <taxon>Ascomycota</taxon>
        <taxon>Pezizomycotina</taxon>
        <taxon>Eurotiomycetes</taxon>
        <taxon>Chaetothyriomycetidae</taxon>
        <taxon>Chaetothyriales</taxon>
        <taxon>Herpotrichiellaceae</taxon>
        <taxon>Phialophora</taxon>
    </lineage>
</organism>
<name>A0A0D2E8C7_9EURO</name>
<evidence type="ECO:0000259" key="1">
    <source>
        <dbReference type="Pfam" id="PF06985"/>
    </source>
</evidence>
<sequence length="1119" mass="127472">MRLLKVDSQGEFSLTGELQSPLPRYAILSHRWGDDRDEIDFDDLKHESWKNKAGFAKIRFCGEQAKKDNLEYFWVDTCCINKANYTEYSEAINSMFRWYRDAVKCYVYLSDVSALPKDKDQTKYTWESTFRESEWFTRGWTLQELLAPVSVEFFSREGERLGDKETLKQQIHEITDIPIAALEGTPLPQFSVDERLRWAAKRITKRKEDGAYCLLGIFNIFMPLIYGEEEHALTRLKEEIDKSQRRTTSDPGNVHWRVPRSSNTLFTGRKDILDDLERTVRAAIQQAPGRDQLRVVISGLGGQGKSELSLQLAHRVRSSLWGVFWVDVSTQSLAENGFLGIAHLLQTSALTWEEGWQGLANIQRPWMLILDNADDPYIDYHAYLPPGSSGVVVLTSRNAQYKQYATARHVPLEGLSIDEARELLLKAADLAFDQRPQLREDARSVATLLHSHPLALIQAGAYVGGGHCTLAEYPRVYEHHRKRLLGFRPSQARSRYRDVYATFEASVEILRANQTQSSQDALELLPLLAVCGPSQLPLFVFEAAWNGAQRISVGESGDENDLQPTAWHLSRLPSLMQASGDAWESFRLVEAVNALRAFALVSTNTDNGHIIVSMHPLVHTWARDRQDERQQHESWIAMGCVVAVSGTEEEMWRVHARQLQPHLQAATSWEMGCAFRTEPRDAVAYILIQCGELLRRMRDDNTLFLLLGRLCTHLGLHRTTVNPGWIELYDLIGENLLDYGKVREAVQVLEEVVRIREQTLAEDHPHRLVSQHVLARAYEANGQIKEAVKILEEVVRIREQTQAKDHPDRLSSQHVLARVYEANGQIKEAVKILEEVVRIREQTQAKDHPHRLSSKHELAGVYRANGQVKEAVELLEEVVRIEQALAEDHPDRLASRHSLAAVYEANGQVKEAVELLEEVVRIRQALAEDHPERLASRHSLAAVYKANRQVKEAVELLEEVVRIRQALAENHPSRLASQHELAGVYIANGQVKEAVELLEKVVRIRQALAEDHPDRLASRQVLAGAYEANGQVKEAVELLEEVVRIEQALAEDHPDRLASQHNLAVYLWKLGQHSAALELMGHVVEIRKQALDHDHRDRVASEWWLKYFEDESSERGWVA</sequence>